<name>A0ABY8RC65_9FLAO</name>
<evidence type="ECO:0008006" key="4">
    <source>
        <dbReference type="Google" id="ProtNLM"/>
    </source>
</evidence>
<sequence length="73" mass="8175">MKLKIICTLTVLIGLCMISCREHEEINESFSTKENEIMSRTAKDAASKKDSLSSFDDETKDPPVKGTGWKIKP</sequence>
<dbReference type="RefSeq" id="WP_282904629.1">
    <property type="nucleotide sequence ID" value="NZ_CP124855.1"/>
</dbReference>
<evidence type="ECO:0000256" key="1">
    <source>
        <dbReference type="SAM" id="MobiDB-lite"/>
    </source>
</evidence>
<gene>
    <name evidence="2" type="ORF">QGN23_12665</name>
</gene>
<keyword evidence="3" id="KW-1185">Reference proteome</keyword>
<evidence type="ECO:0000313" key="3">
    <source>
        <dbReference type="Proteomes" id="UP001241656"/>
    </source>
</evidence>
<dbReference type="Proteomes" id="UP001241656">
    <property type="component" value="Chromosome"/>
</dbReference>
<organism evidence="2 3">
    <name type="scientific">Chryseobacterium gotjawalense</name>
    <dbReference type="NCBI Taxonomy" id="3042315"/>
    <lineage>
        <taxon>Bacteria</taxon>
        <taxon>Pseudomonadati</taxon>
        <taxon>Bacteroidota</taxon>
        <taxon>Flavobacteriia</taxon>
        <taxon>Flavobacteriales</taxon>
        <taxon>Weeksellaceae</taxon>
        <taxon>Chryseobacterium group</taxon>
        <taxon>Chryseobacterium</taxon>
    </lineage>
</organism>
<accession>A0ABY8RC65</accession>
<feature type="compositionally biased region" description="Basic and acidic residues" evidence="1">
    <location>
        <begin position="29"/>
        <end position="51"/>
    </location>
</feature>
<evidence type="ECO:0000313" key="2">
    <source>
        <dbReference type="EMBL" id="WHF51274.1"/>
    </source>
</evidence>
<reference evidence="2 3" key="1">
    <citation type="submission" date="2023-05" db="EMBL/GenBank/DDBJ databases">
        <title>Genomic insight into Chryseobacterium sp. wdc7 isolated forest soil (Gotjawal).</title>
        <authorList>
            <person name="Park S.-J."/>
        </authorList>
    </citation>
    <scope>NUCLEOTIDE SEQUENCE [LARGE SCALE GENOMIC DNA]</scope>
    <source>
        <strain evidence="3">wdc7</strain>
    </source>
</reference>
<protein>
    <recommendedName>
        <fullName evidence="4">Lipoprotein</fullName>
    </recommendedName>
</protein>
<feature type="region of interest" description="Disordered" evidence="1">
    <location>
        <begin position="29"/>
        <end position="73"/>
    </location>
</feature>
<dbReference type="EMBL" id="CP124855">
    <property type="protein sequence ID" value="WHF51274.1"/>
    <property type="molecule type" value="Genomic_DNA"/>
</dbReference>
<proteinExistence type="predicted"/>